<dbReference type="PANTHER" id="PTHR31286:SF167">
    <property type="entry name" value="OS09G0268800 PROTEIN"/>
    <property type="match status" value="1"/>
</dbReference>
<keyword evidence="3" id="KW-1185">Reference proteome</keyword>
<dbReference type="Pfam" id="PF14392">
    <property type="entry name" value="zf-CCHC_4"/>
    <property type="match status" value="1"/>
</dbReference>
<feature type="non-terminal residue" evidence="2">
    <location>
        <position position="1"/>
    </location>
</feature>
<accession>A0AAD9TR41</accession>
<gene>
    <name evidence="2" type="ORF">Ddye_028020</name>
</gene>
<protein>
    <recommendedName>
        <fullName evidence="1">Zinc knuckle CX2CX4HX4C domain-containing protein</fullName>
    </recommendedName>
</protein>
<dbReference type="InterPro" id="IPR025836">
    <property type="entry name" value="Zn_knuckle_CX2CX4HX4C"/>
</dbReference>
<dbReference type="Proteomes" id="UP001280121">
    <property type="component" value="Unassembled WGS sequence"/>
</dbReference>
<dbReference type="InterPro" id="IPR040256">
    <property type="entry name" value="At4g02000-like"/>
</dbReference>
<evidence type="ECO:0000259" key="1">
    <source>
        <dbReference type="Pfam" id="PF14392"/>
    </source>
</evidence>
<dbReference type="AlphaFoldDB" id="A0AAD9TR41"/>
<evidence type="ECO:0000313" key="3">
    <source>
        <dbReference type="Proteomes" id="UP001280121"/>
    </source>
</evidence>
<sequence>EHDLDKVVYGGPWSFDNSLIVMERTIGTGTIDSLKFTRAKFWVQIHQVPLLCMIKAIGNFLGGMIGQVLAVDGGASGVCVGKFLRVRVRVDITRPLKCCLRVDNFGDKTEKVMILHYERLPNHCFQCGMIDHTMIECLKQVSCSTIMGNEEFPLGIWI</sequence>
<comment type="caution">
    <text evidence="2">The sequence shown here is derived from an EMBL/GenBank/DDBJ whole genome shotgun (WGS) entry which is preliminary data.</text>
</comment>
<reference evidence="2" key="1">
    <citation type="journal article" date="2023" name="Plant J.">
        <title>Genome sequences and population genomics provide insights into the demographic history, inbreeding, and mutation load of two 'living fossil' tree species of Dipteronia.</title>
        <authorList>
            <person name="Feng Y."/>
            <person name="Comes H.P."/>
            <person name="Chen J."/>
            <person name="Zhu S."/>
            <person name="Lu R."/>
            <person name="Zhang X."/>
            <person name="Li P."/>
            <person name="Qiu J."/>
            <person name="Olsen K.M."/>
            <person name="Qiu Y."/>
        </authorList>
    </citation>
    <scope>NUCLEOTIDE SEQUENCE</scope>
    <source>
        <strain evidence="2">KIB01</strain>
    </source>
</reference>
<dbReference type="PANTHER" id="PTHR31286">
    <property type="entry name" value="GLYCINE-RICH CELL WALL STRUCTURAL PROTEIN 1.8-LIKE"/>
    <property type="match status" value="1"/>
</dbReference>
<name>A0AAD9TR41_9ROSI</name>
<dbReference type="EMBL" id="JANJYI010000008">
    <property type="protein sequence ID" value="KAK2640225.1"/>
    <property type="molecule type" value="Genomic_DNA"/>
</dbReference>
<organism evidence="2 3">
    <name type="scientific">Dipteronia dyeriana</name>
    <dbReference type="NCBI Taxonomy" id="168575"/>
    <lineage>
        <taxon>Eukaryota</taxon>
        <taxon>Viridiplantae</taxon>
        <taxon>Streptophyta</taxon>
        <taxon>Embryophyta</taxon>
        <taxon>Tracheophyta</taxon>
        <taxon>Spermatophyta</taxon>
        <taxon>Magnoliopsida</taxon>
        <taxon>eudicotyledons</taxon>
        <taxon>Gunneridae</taxon>
        <taxon>Pentapetalae</taxon>
        <taxon>rosids</taxon>
        <taxon>malvids</taxon>
        <taxon>Sapindales</taxon>
        <taxon>Sapindaceae</taxon>
        <taxon>Hippocastanoideae</taxon>
        <taxon>Acereae</taxon>
        <taxon>Dipteronia</taxon>
    </lineage>
</organism>
<feature type="domain" description="Zinc knuckle CX2CX4HX4C" evidence="1">
    <location>
        <begin position="90"/>
        <end position="139"/>
    </location>
</feature>
<evidence type="ECO:0000313" key="2">
    <source>
        <dbReference type="EMBL" id="KAK2640225.1"/>
    </source>
</evidence>
<proteinExistence type="predicted"/>